<sequence>MSHKPTRETKPSDWKVIDAFFTAALDAKENGEMSDEQYKYWVTHFVGLANNEGIENVLDAMNTVLGETPIKWSM</sequence>
<dbReference type="RefSeq" id="WP_055192782.1">
    <property type="nucleotide sequence ID" value="NZ_FPBS01000003.1"/>
</dbReference>
<dbReference type="STRING" id="154981.AKJ29_03865"/>
<keyword evidence="2" id="KW-1185">Reference proteome</keyword>
<reference evidence="1 2" key="1">
    <citation type="submission" date="2015-09" db="EMBL/GenBank/DDBJ databases">
        <title>Draft genome sequence of Aliiroseovarius crassostreae CV919-312TSm, the causative agent of Roseovarius Oyster Disease (formerly Juvenile Oyster Disease).</title>
        <authorList>
            <person name="Kessner L."/>
            <person name="Spinard E."/>
            <person name="Nelson D."/>
        </authorList>
    </citation>
    <scope>NUCLEOTIDE SEQUENCE [LARGE SCALE GENOMIC DNA]</scope>
    <source>
        <strain evidence="1 2">CV919-312</strain>
    </source>
</reference>
<organism evidence="1 2">
    <name type="scientific">Aliiroseovarius crassostreae</name>
    <dbReference type="NCBI Taxonomy" id="154981"/>
    <lineage>
        <taxon>Bacteria</taxon>
        <taxon>Pseudomonadati</taxon>
        <taxon>Pseudomonadota</taxon>
        <taxon>Alphaproteobacteria</taxon>
        <taxon>Rhodobacterales</taxon>
        <taxon>Paracoccaceae</taxon>
        <taxon>Aliiroseovarius</taxon>
    </lineage>
</organism>
<accession>A0A0P7J281</accession>
<protein>
    <submittedName>
        <fullName evidence="1">Uncharacterized protein</fullName>
    </submittedName>
</protein>
<name>A0A0P7J281_9RHOB</name>
<dbReference type="EMBL" id="LKBA01000024">
    <property type="protein sequence ID" value="KPN61748.1"/>
    <property type="molecule type" value="Genomic_DNA"/>
</dbReference>
<comment type="caution">
    <text evidence="1">The sequence shown here is derived from an EMBL/GenBank/DDBJ whole genome shotgun (WGS) entry which is preliminary data.</text>
</comment>
<dbReference type="Proteomes" id="UP000050471">
    <property type="component" value="Unassembled WGS sequence"/>
</dbReference>
<evidence type="ECO:0000313" key="2">
    <source>
        <dbReference type="Proteomes" id="UP000050471"/>
    </source>
</evidence>
<dbReference type="AlphaFoldDB" id="A0A0P7J281"/>
<proteinExistence type="predicted"/>
<gene>
    <name evidence="1" type="ORF">AKJ29_03865</name>
</gene>
<evidence type="ECO:0000313" key="1">
    <source>
        <dbReference type="EMBL" id="KPN61748.1"/>
    </source>
</evidence>